<feature type="region of interest" description="Disordered" evidence="1">
    <location>
        <begin position="124"/>
        <end position="149"/>
    </location>
</feature>
<feature type="compositionally biased region" description="Basic and acidic residues" evidence="1">
    <location>
        <begin position="320"/>
        <end position="342"/>
    </location>
</feature>
<dbReference type="Gene3D" id="2.60.200.20">
    <property type="match status" value="1"/>
</dbReference>
<feature type="compositionally biased region" description="Basic and acidic residues" evidence="1">
    <location>
        <begin position="1408"/>
        <end position="1417"/>
    </location>
</feature>
<evidence type="ECO:0000256" key="1">
    <source>
        <dbReference type="SAM" id="MobiDB-lite"/>
    </source>
</evidence>
<feature type="compositionally biased region" description="Basic and acidic residues" evidence="1">
    <location>
        <begin position="1210"/>
        <end position="1235"/>
    </location>
</feature>
<feature type="compositionally biased region" description="Low complexity" evidence="1">
    <location>
        <begin position="53"/>
        <end position="82"/>
    </location>
</feature>
<feature type="region of interest" description="Disordered" evidence="1">
    <location>
        <begin position="309"/>
        <end position="351"/>
    </location>
</feature>
<feature type="compositionally biased region" description="Low complexity" evidence="1">
    <location>
        <begin position="1082"/>
        <end position="1096"/>
    </location>
</feature>
<feature type="compositionally biased region" description="Basic and acidic residues" evidence="1">
    <location>
        <begin position="1471"/>
        <end position="1505"/>
    </location>
</feature>
<feature type="compositionally biased region" description="Basic residues" evidence="1">
    <location>
        <begin position="1555"/>
        <end position="1565"/>
    </location>
</feature>
<feature type="compositionally biased region" description="Basic and acidic residues" evidence="1">
    <location>
        <begin position="1286"/>
        <end position="1295"/>
    </location>
</feature>
<feature type="compositionally biased region" description="Basic and acidic residues" evidence="1">
    <location>
        <begin position="1185"/>
        <end position="1203"/>
    </location>
</feature>
<feature type="region of interest" description="Disordered" evidence="1">
    <location>
        <begin position="1019"/>
        <end position="1096"/>
    </location>
</feature>
<gene>
    <name evidence="2" type="ORF">BN1204_005650</name>
</gene>
<evidence type="ECO:0000313" key="2">
    <source>
        <dbReference type="EMBL" id="CEL64684.1"/>
    </source>
</evidence>
<feature type="compositionally biased region" description="Low complexity" evidence="1">
    <location>
        <begin position="422"/>
        <end position="439"/>
    </location>
</feature>
<dbReference type="InterPro" id="IPR008984">
    <property type="entry name" value="SMAD_FHA_dom_sf"/>
</dbReference>
<dbReference type="CDD" id="cd00060">
    <property type="entry name" value="FHA"/>
    <property type="match status" value="1"/>
</dbReference>
<dbReference type="SUPFAM" id="SSF49879">
    <property type="entry name" value="SMAD/FHA domain"/>
    <property type="match status" value="1"/>
</dbReference>
<reference evidence="2" key="1">
    <citation type="journal article" date="2015" name="PLoS ONE">
        <title>Comprehensive Evaluation of Toxoplasma gondii VEG and Neospora caninum LIV Genomes with Tachyzoite Stage Transcriptome and Proteome Defines Novel Transcript Features.</title>
        <authorList>
            <person name="Ramaprasad A."/>
            <person name="Mourier T."/>
            <person name="Naeem R."/>
            <person name="Malas T.B."/>
            <person name="Moussa E."/>
            <person name="Panigrahi A."/>
            <person name="Vermont S.J."/>
            <person name="Otto T.D."/>
            <person name="Wastling J."/>
            <person name="Pain A."/>
        </authorList>
    </citation>
    <scope>NUCLEOTIDE SEQUENCE</scope>
    <source>
        <strain evidence="2">Liverpool</strain>
    </source>
</reference>
<feature type="region of interest" description="Disordered" evidence="1">
    <location>
        <begin position="974"/>
        <end position="994"/>
    </location>
</feature>
<feature type="compositionally biased region" description="Low complexity" evidence="1">
    <location>
        <begin position="20"/>
        <end position="30"/>
    </location>
</feature>
<evidence type="ECO:0008006" key="3">
    <source>
        <dbReference type="Google" id="ProtNLM"/>
    </source>
</evidence>
<feature type="region of interest" description="Disordered" evidence="1">
    <location>
        <begin position="1139"/>
        <end position="1565"/>
    </location>
</feature>
<feature type="compositionally biased region" description="Basic and acidic residues" evidence="1">
    <location>
        <begin position="555"/>
        <end position="570"/>
    </location>
</feature>
<protein>
    <recommendedName>
        <fullName evidence="3">FHA domain-containing protein</fullName>
    </recommendedName>
</protein>
<proteinExistence type="predicted"/>
<feature type="region of interest" description="Disordered" evidence="1">
    <location>
        <begin position="555"/>
        <end position="581"/>
    </location>
</feature>
<name>A0A0F7U4I5_NEOCL</name>
<feature type="compositionally biased region" description="Low complexity" evidence="1">
    <location>
        <begin position="977"/>
        <end position="993"/>
    </location>
</feature>
<accession>A0A0F7U4I5</accession>
<feature type="compositionally biased region" description="Basic and acidic residues" evidence="1">
    <location>
        <begin position="635"/>
        <end position="669"/>
    </location>
</feature>
<dbReference type="EMBL" id="LN714476">
    <property type="protein sequence ID" value="CEL64684.1"/>
    <property type="molecule type" value="Genomic_DNA"/>
</dbReference>
<feature type="region of interest" description="Disordered" evidence="1">
    <location>
        <begin position="20"/>
        <end position="82"/>
    </location>
</feature>
<organism evidence="2">
    <name type="scientific">Neospora caninum (strain Liverpool)</name>
    <dbReference type="NCBI Taxonomy" id="572307"/>
    <lineage>
        <taxon>Eukaryota</taxon>
        <taxon>Sar</taxon>
        <taxon>Alveolata</taxon>
        <taxon>Apicomplexa</taxon>
        <taxon>Conoidasida</taxon>
        <taxon>Coccidia</taxon>
        <taxon>Eucoccidiorida</taxon>
        <taxon>Eimeriorina</taxon>
        <taxon>Sarcocystidae</taxon>
        <taxon>Neospora</taxon>
    </lineage>
</organism>
<feature type="compositionally biased region" description="Polar residues" evidence="1">
    <location>
        <begin position="1063"/>
        <end position="1074"/>
    </location>
</feature>
<sequence length="1565" mass="167034">MSWKLINCVSGDVWALPPSLSSPPCLQPSQEGSPQDVNERRPSELLPRTSKHVSASPPSVRSSAGSSTSPASSPGPDDAVDAAFTVGRSPQCALRIADCGVSRLHGCFRVLPPCSDNVVLSSRDQLPRPRGGDRAAAGAACGGRGNRGSGLHVVGPSGVSTPSEASSAFLPSATSSLSSSVSASSSCVRVKREGFTATRRAPPPALDSENLVCWSTSQTGRVFFVDVSSSGTRRNGVLLRYPPELREAHRKGRLGGKNTAPAVAAEDLTGGRKWFELFDGDVIRFGQCPTDFVLRFFPLVFCLSTSSLPSSVAPRCRRPSAAERSDQESEAARRRTSERSEETNEETADTPTLNALVERGRWSGAYFLVDEWHPACCALLVGGPPPLPKAQVLGCLLANRPLLSPAWLPPLRPENSRLRTLTTSASGSPTSASGVSSPARGPPRGIYLASRLLEEGSSSLQSLVPGPRGAKLAKIGTATCGVASEAGKPDLQSSPLLAWLCRSEYGRVELSREAEGAVGNAGRRRDSEKVMCYPEAATDWRLLLRESGVASCVETERETVSGDSKERANREGQASPGQSGTQVTVLSDAVLPSAVLGSSELLKSYARQPLLIPRQDLLRDMVFLVACPRPARRGGPRETGGREEDDPKRTQREAHAKENDDRTALREGEPWGGAGESEHRDTRSGESNSRQTPEIKRDSCSLADVLRQACAVVLDFFAETPRHTLELHRRAASSVSGPAPPAGVAASSLSADMRLALSEALSSSESKAETCQSFPVRLARWICRGLRRAQQPQHGGPAAAGLSLFDMVVSNQEPPEVPLEEASPASPRPLDASLSASFVQSTETVSGERRRKRAFVLVVPSEAEASVSRGDTETADVLREILISMYIALAAYLCPFASSRASVSSRSSSASSSLSPFSDASVDAWLPGGPVMKQFYAAGEAPPIFVCSEQQLSLSILLGRSLFSLPPSVAPRQGVDSSELLSSNSGPSAASSRPRLECLTRLAERESFRRLREEAREDALAAVAPHGAREKAREEERQGRDGKQRQEGMRTRETAEERPLSIATLSRTPASQMATEPKTVDLTPAPRALSAASSPGLLPSSALWRASSPSLGRETTCCATEAEKPVRLVPVKGGALLKREGETSTGPDAGAPGEFTDVSPASPRAPFASCSKVASGGWQRKRSRGKMENERDAERGEARGREGEEADAIFFREKQARERMHARLERGETREEGDGTRPGNVKRFRKNRVSVPPGKGAARVSLAPLSSLQPYGSLSFAGPPGSRPPRRNESGEHEAASAFSGQRCGRGEEEGRPRAGGGAAQSPRGRDRRLTVTDGSSGAFSSREGDRPERQEARSSREEPVSETANSGPFEEVEAGRNSIFGGAGTKRRRPRGRVPSAPQRRQGPSGERPRAVHWRDTALVLEEAEEGARGGIGGREGLCTQGDTEQGPEGGARTEGANAGRNGTEAFQGEDERSRRSSGDADSKRPASSPEEKENATGRKKGDVTARALAFTDPRDDEHTSRSDVRLLSGTSAEPADGKACQPLETQIPTTEARRRRRLPWQQR</sequence>
<feature type="region of interest" description="Disordered" evidence="1">
    <location>
        <begin position="629"/>
        <end position="696"/>
    </location>
</feature>
<feature type="compositionally biased region" description="Basic and acidic residues" evidence="1">
    <location>
        <begin position="1343"/>
        <end position="1360"/>
    </location>
</feature>
<feature type="compositionally biased region" description="Basic and acidic residues" evidence="1">
    <location>
        <begin position="1027"/>
        <end position="1059"/>
    </location>
</feature>
<feature type="compositionally biased region" description="Basic and acidic residues" evidence="1">
    <location>
        <begin position="1514"/>
        <end position="1526"/>
    </location>
</feature>
<feature type="region of interest" description="Disordered" evidence="1">
    <location>
        <begin position="421"/>
        <end position="442"/>
    </location>
</feature>